<dbReference type="EMBL" id="CP020953">
    <property type="protein sequence ID" value="AWI06266.1"/>
    <property type="molecule type" value="Genomic_DNA"/>
</dbReference>
<dbReference type="AlphaFoldDB" id="A0A2U8DTZ8"/>
<evidence type="ECO:0000313" key="1">
    <source>
        <dbReference type="EMBL" id="AWI06266.1"/>
    </source>
</evidence>
<protein>
    <submittedName>
        <fullName evidence="1">Uncharacterized protein</fullName>
    </submittedName>
</protein>
<sequence length="59" mass="6445">MTNKFKACFALAKQALKINESYLVGIIPLSLDELSRGVATVSFQFNKSGSVTLDSHQIN</sequence>
<dbReference type="Proteomes" id="UP000244910">
    <property type="component" value="Chromosome"/>
</dbReference>
<organism evidence="1 2">
    <name type="scientific">Clostridium drakei</name>
    <dbReference type="NCBI Taxonomy" id="332101"/>
    <lineage>
        <taxon>Bacteria</taxon>
        <taxon>Bacillati</taxon>
        <taxon>Bacillota</taxon>
        <taxon>Clostridia</taxon>
        <taxon>Eubacteriales</taxon>
        <taxon>Clostridiaceae</taxon>
        <taxon>Clostridium</taxon>
    </lineage>
</organism>
<dbReference type="OrthoDB" id="1944280at2"/>
<reference evidence="2" key="1">
    <citation type="submission" date="2017-04" db="EMBL/GenBank/DDBJ databases">
        <authorList>
            <person name="Song Y."/>
            <person name="Cho B.-K."/>
        </authorList>
    </citation>
    <scope>NUCLEOTIDE SEQUENCE [LARGE SCALE GENOMIC DNA]</scope>
    <source>
        <strain evidence="2">SL1</strain>
    </source>
</reference>
<dbReference type="RefSeq" id="WP_032079505.1">
    <property type="nucleotide sequence ID" value="NZ_CP020953.1"/>
</dbReference>
<proteinExistence type="predicted"/>
<evidence type="ECO:0000313" key="2">
    <source>
        <dbReference type="Proteomes" id="UP000244910"/>
    </source>
</evidence>
<name>A0A2U8DTZ8_9CLOT</name>
<dbReference type="KEGG" id="cdrk:B9W14_17730"/>
<gene>
    <name evidence="1" type="ORF">B9W14_17730</name>
</gene>
<keyword evidence="2" id="KW-1185">Reference proteome</keyword>
<accession>A0A2U8DTZ8</accession>